<dbReference type="EMBL" id="REGN01000424">
    <property type="protein sequence ID" value="RNA42030.1"/>
    <property type="molecule type" value="Genomic_DNA"/>
</dbReference>
<dbReference type="AlphaFoldDB" id="A0A3M7T2D5"/>
<reference evidence="2 3" key="1">
    <citation type="journal article" date="2018" name="Sci. Rep.">
        <title>Genomic signatures of local adaptation to the degree of environmental predictability in rotifers.</title>
        <authorList>
            <person name="Franch-Gras L."/>
            <person name="Hahn C."/>
            <person name="Garcia-Roger E.M."/>
            <person name="Carmona M.J."/>
            <person name="Serra M."/>
            <person name="Gomez A."/>
        </authorList>
    </citation>
    <scope>NUCLEOTIDE SEQUENCE [LARGE SCALE GENOMIC DNA]</scope>
    <source>
        <strain evidence="2">HYR1</strain>
    </source>
</reference>
<protein>
    <submittedName>
        <fullName evidence="2">Uncharacterized protein</fullName>
    </submittedName>
</protein>
<keyword evidence="1" id="KW-0812">Transmembrane</keyword>
<keyword evidence="3" id="KW-1185">Reference proteome</keyword>
<evidence type="ECO:0000256" key="1">
    <source>
        <dbReference type="SAM" id="Phobius"/>
    </source>
</evidence>
<organism evidence="2 3">
    <name type="scientific">Brachionus plicatilis</name>
    <name type="common">Marine rotifer</name>
    <name type="synonym">Brachionus muelleri</name>
    <dbReference type="NCBI Taxonomy" id="10195"/>
    <lineage>
        <taxon>Eukaryota</taxon>
        <taxon>Metazoa</taxon>
        <taxon>Spiralia</taxon>
        <taxon>Gnathifera</taxon>
        <taxon>Rotifera</taxon>
        <taxon>Eurotatoria</taxon>
        <taxon>Monogononta</taxon>
        <taxon>Pseudotrocha</taxon>
        <taxon>Ploima</taxon>
        <taxon>Brachionidae</taxon>
        <taxon>Brachionus</taxon>
    </lineage>
</organism>
<feature type="transmembrane region" description="Helical" evidence="1">
    <location>
        <begin position="38"/>
        <end position="54"/>
    </location>
</feature>
<gene>
    <name evidence="2" type="ORF">BpHYR1_018110</name>
</gene>
<evidence type="ECO:0000313" key="3">
    <source>
        <dbReference type="Proteomes" id="UP000276133"/>
    </source>
</evidence>
<sequence length="121" mass="14546">MLFRDQVRSWRVFKLNKLIIKLIIFLCRVSYIKFFCNILFQFSINFFSYLHFFSKKLKKKYLRKKLKILNYSTVRSTALQCAIDSFSSYAKFALFNTRIISDISFPKPECGRPRNIIIFSN</sequence>
<comment type="caution">
    <text evidence="2">The sequence shown here is derived from an EMBL/GenBank/DDBJ whole genome shotgun (WGS) entry which is preliminary data.</text>
</comment>
<name>A0A3M7T2D5_BRAPC</name>
<dbReference type="Proteomes" id="UP000276133">
    <property type="component" value="Unassembled WGS sequence"/>
</dbReference>
<accession>A0A3M7T2D5</accession>
<keyword evidence="1" id="KW-1133">Transmembrane helix</keyword>
<evidence type="ECO:0000313" key="2">
    <source>
        <dbReference type="EMBL" id="RNA42030.1"/>
    </source>
</evidence>
<proteinExistence type="predicted"/>
<feature type="transmembrane region" description="Helical" evidence="1">
    <location>
        <begin position="12"/>
        <end position="32"/>
    </location>
</feature>
<keyword evidence="1" id="KW-0472">Membrane</keyword>